<reference evidence="2" key="1">
    <citation type="submission" date="2021-02" db="EMBL/GenBank/DDBJ databases">
        <authorList>
            <person name="Nowell W R."/>
        </authorList>
    </citation>
    <scope>NUCLEOTIDE SEQUENCE</scope>
</reference>
<keyword evidence="4" id="KW-1185">Reference proteome</keyword>
<dbReference type="Gene3D" id="1.10.533.10">
    <property type="entry name" value="Death Domain, Fas"/>
    <property type="match status" value="1"/>
</dbReference>
<dbReference type="SUPFAM" id="SSF47986">
    <property type="entry name" value="DEATH domain"/>
    <property type="match status" value="1"/>
</dbReference>
<evidence type="ECO:0000313" key="4">
    <source>
        <dbReference type="Proteomes" id="UP000663829"/>
    </source>
</evidence>
<evidence type="ECO:0000313" key="3">
    <source>
        <dbReference type="EMBL" id="CAF3982206.1"/>
    </source>
</evidence>
<dbReference type="Proteomes" id="UP000681722">
    <property type="component" value="Unassembled WGS sequence"/>
</dbReference>
<sequence>MVGLFDLVIQTSTQHNVESIALENSLTLVTDEVFTASSQSTNSTAAGFRNAVIELQANYGNTILLDGDKISRPPPIEDRIPIINRPMRAKELNLISTWINGTNNRWSILAKYLNLEQTQINDVGNFIQDRKLQSKPQAQIKQLLRVWWQLPDGKANALDLFYALLKLNEKTAARRLRDEMIEHPDPNIIDEVDNDSSFLIMCYINKRFLTFRQKIIDCLSQDERILAIELTNFTYEHSKYRTLFQQEHIERVANNTMSPASEFIICLDELKSLEPDMIYNSNDIHTTFLYDFLFASSLFSKFDIFVLLKIYYGDTFPKAYDYLAQGTKPELTFAINYLCKDLKDRPQNLRFFSHFISITAFNAINPTDNIHPLDDITSKIWRELFQKIRVTFIAREKRDLTVQDLLKALNGSGLARMGENLKRKLMVQGYTL</sequence>
<dbReference type="InterPro" id="IPR011029">
    <property type="entry name" value="DEATH-like_dom_sf"/>
</dbReference>
<comment type="caution">
    <text evidence="2">The sequence shown here is derived from an EMBL/GenBank/DDBJ whole genome shotgun (WGS) entry which is preliminary data.</text>
</comment>
<organism evidence="2 4">
    <name type="scientific">Didymodactylos carnosus</name>
    <dbReference type="NCBI Taxonomy" id="1234261"/>
    <lineage>
        <taxon>Eukaryota</taxon>
        <taxon>Metazoa</taxon>
        <taxon>Spiralia</taxon>
        <taxon>Gnathifera</taxon>
        <taxon>Rotifera</taxon>
        <taxon>Eurotatoria</taxon>
        <taxon>Bdelloidea</taxon>
        <taxon>Philodinida</taxon>
        <taxon>Philodinidae</taxon>
        <taxon>Didymodactylos</taxon>
    </lineage>
</organism>
<dbReference type="PROSITE" id="PS50017">
    <property type="entry name" value="DEATH_DOMAIN"/>
    <property type="match status" value="1"/>
</dbReference>
<dbReference type="EMBL" id="CAJNOQ010009218">
    <property type="protein sequence ID" value="CAF1218684.1"/>
    <property type="molecule type" value="Genomic_DNA"/>
</dbReference>
<accession>A0A814XLZ8</accession>
<feature type="domain" description="Death" evidence="1">
    <location>
        <begin position="105"/>
        <end position="180"/>
    </location>
</feature>
<dbReference type="Pfam" id="PF00531">
    <property type="entry name" value="Death"/>
    <property type="match status" value="1"/>
</dbReference>
<gene>
    <name evidence="2" type="ORF">GPM918_LOCUS24574</name>
    <name evidence="3" type="ORF">SRO942_LOCUS24577</name>
</gene>
<dbReference type="CDD" id="cd01670">
    <property type="entry name" value="Death"/>
    <property type="match status" value="1"/>
</dbReference>
<dbReference type="InterPro" id="IPR000488">
    <property type="entry name" value="Death_dom"/>
</dbReference>
<dbReference type="GO" id="GO:0007165">
    <property type="term" value="P:signal transduction"/>
    <property type="evidence" value="ECO:0007669"/>
    <property type="project" value="InterPro"/>
</dbReference>
<evidence type="ECO:0000313" key="2">
    <source>
        <dbReference type="EMBL" id="CAF1218684.1"/>
    </source>
</evidence>
<evidence type="ECO:0000259" key="1">
    <source>
        <dbReference type="PROSITE" id="PS50017"/>
    </source>
</evidence>
<dbReference type="EMBL" id="CAJOBC010009220">
    <property type="protein sequence ID" value="CAF3982206.1"/>
    <property type="molecule type" value="Genomic_DNA"/>
</dbReference>
<protein>
    <recommendedName>
        <fullName evidence="1">Death domain-containing protein</fullName>
    </recommendedName>
</protein>
<proteinExistence type="predicted"/>
<name>A0A814XLZ8_9BILA</name>
<dbReference type="Proteomes" id="UP000663829">
    <property type="component" value="Unassembled WGS sequence"/>
</dbReference>
<dbReference type="AlphaFoldDB" id="A0A814XLZ8"/>